<evidence type="ECO:0000256" key="1">
    <source>
        <dbReference type="ARBA" id="ARBA00001968"/>
    </source>
</evidence>
<dbReference type="PANTHER" id="PTHR43213">
    <property type="entry name" value="BIFUNCTIONAL DTTP/UTP PYROPHOSPHATASE/METHYLTRANSFERASE PROTEIN-RELATED"/>
    <property type="match status" value="1"/>
</dbReference>
<feature type="active site" description="Proton acceptor" evidence="3">
    <location>
        <position position="74"/>
    </location>
</feature>
<protein>
    <recommendedName>
        <fullName evidence="3">dTTP/UTP pyrophosphatase</fullName>
        <shortName evidence="3">dTTPase/UTPase</shortName>
        <ecNumber evidence="3">3.6.1.9</ecNumber>
    </recommendedName>
    <alternativeName>
        <fullName evidence="3">Nucleoside triphosphate pyrophosphatase</fullName>
    </alternativeName>
    <alternativeName>
        <fullName evidence="3">Nucleotide pyrophosphatase</fullName>
        <shortName evidence="3">Nucleotide PPase</shortName>
    </alternativeName>
</protein>
<sequence length="198" mass="21777">MKLTTNHQLVLASASPRRKELLTLLGVPFDIVTSDVEETSVQASTVQDYVKGVALLKARDVAKKVAHATVIGADTIVVFQNELLHKPKTREEAISHLERLSNNQHTVMTAVAIIEPTGDETIFIEETSVYFHSLSPALIEAYVNSNDPYDKAGGYGIQTIGTLLVKCIEGDYNNVVGLPLTALFQQLMNRQIIQFAKE</sequence>
<evidence type="ECO:0000256" key="2">
    <source>
        <dbReference type="ARBA" id="ARBA00022801"/>
    </source>
</evidence>
<comment type="caution">
    <text evidence="3">Lacks conserved residue(s) required for the propagation of feature annotation.</text>
</comment>
<comment type="caution">
    <text evidence="4">The sequence shown here is derived from an EMBL/GenBank/DDBJ whole genome shotgun (WGS) entry which is preliminary data.</text>
</comment>
<gene>
    <name evidence="4" type="primary">maf</name>
    <name evidence="4" type="ORF">LYSBPC_15520</name>
</gene>
<feature type="site" description="Important for substrate specificity" evidence="3">
    <location>
        <position position="75"/>
    </location>
</feature>
<comment type="subcellular location">
    <subcellularLocation>
        <location evidence="3">Cytoplasm</location>
    </subcellularLocation>
</comment>
<dbReference type="EC" id="3.6.1.9" evidence="3"/>
<keyword evidence="3" id="KW-0963">Cytoplasm</keyword>
<proteinExistence type="inferred from homology"/>
<dbReference type="SUPFAM" id="SSF52972">
    <property type="entry name" value="ITPase-like"/>
    <property type="match status" value="1"/>
</dbReference>
<reference evidence="4" key="1">
    <citation type="submission" date="2022-08" db="EMBL/GenBank/DDBJ databases">
        <title>Draft genome sequence of Lysinibacillus sp. strain KH24.</title>
        <authorList>
            <person name="Kanbe H."/>
            <person name="Itoh H."/>
        </authorList>
    </citation>
    <scope>NUCLEOTIDE SEQUENCE</scope>
    <source>
        <strain evidence="4">KH24</strain>
    </source>
</reference>
<evidence type="ECO:0000313" key="4">
    <source>
        <dbReference type="EMBL" id="GLC88425.1"/>
    </source>
</evidence>
<feature type="site" description="Important for substrate specificity" evidence="3">
    <location>
        <position position="17"/>
    </location>
</feature>
<keyword evidence="2 3" id="KW-0378">Hydrolase</keyword>
<name>A0ABQ5NJ74_9BACI</name>
<dbReference type="InterPro" id="IPR029001">
    <property type="entry name" value="ITPase-like_fam"/>
</dbReference>
<dbReference type="EMBL" id="BRZA01000002">
    <property type="protein sequence ID" value="GLC88425.1"/>
    <property type="molecule type" value="Genomic_DNA"/>
</dbReference>
<accession>A0ABQ5NJ74</accession>
<comment type="function">
    <text evidence="3">Nucleoside triphosphate pyrophosphatase that hydrolyzes dTTP and UTP. May have a dual role in cell division arrest and in preventing the incorporation of modified nucleotides into cellular nucleic acids.</text>
</comment>
<evidence type="ECO:0000313" key="5">
    <source>
        <dbReference type="Proteomes" id="UP001065593"/>
    </source>
</evidence>
<dbReference type="Proteomes" id="UP001065593">
    <property type="component" value="Unassembled WGS sequence"/>
</dbReference>
<feature type="site" description="Important for substrate specificity" evidence="3">
    <location>
        <position position="158"/>
    </location>
</feature>
<dbReference type="InterPro" id="IPR003697">
    <property type="entry name" value="Maf-like"/>
</dbReference>
<dbReference type="PIRSF" id="PIRSF006305">
    <property type="entry name" value="Maf"/>
    <property type="match status" value="1"/>
</dbReference>
<comment type="catalytic activity">
    <reaction evidence="3">
        <text>dTTP + H2O = dTMP + diphosphate + H(+)</text>
        <dbReference type="Rhea" id="RHEA:28534"/>
        <dbReference type="ChEBI" id="CHEBI:15377"/>
        <dbReference type="ChEBI" id="CHEBI:15378"/>
        <dbReference type="ChEBI" id="CHEBI:33019"/>
        <dbReference type="ChEBI" id="CHEBI:37568"/>
        <dbReference type="ChEBI" id="CHEBI:63528"/>
        <dbReference type="EC" id="3.6.1.9"/>
    </reaction>
</comment>
<keyword evidence="3" id="KW-0546">Nucleotide metabolism</keyword>
<dbReference type="HAMAP" id="MF_00528">
    <property type="entry name" value="Maf"/>
    <property type="match status" value="1"/>
</dbReference>
<dbReference type="PANTHER" id="PTHR43213:SF5">
    <property type="entry name" value="BIFUNCTIONAL DTTP_UTP PYROPHOSPHATASE_METHYLTRANSFERASE PROTEIN-RELATED"/>
    <property type="match status" value="1"/>
</dbReference>
<dbReference type="NCBIfam" id="TIGR00172">
    <property type="entry name" value="maf"/>
    <property type="match status" value="1"/>
</dbReference>
<organism evidence="4 5">
    <name type="scientific">Lysinibacillus piscis</name>
    <dbReference type="NCBI Taxonomy" id="2518931"/>
    <lineage>
        <taxon>Bacteria</taxon>
        <taxon>Bacillati</taxon>
        <taxon>Bacillota</taxon>
        <taxon>Bacilli</taxon>
        <taxon>Bacillales</taxon>
        <taxon>Bacillaceae</taxon>
        <taxon>Lysinibacillus</taxon>
    </lineage>
</organism>
<dbReference type="Gene3D" id="3.90.950.10">
    <property type="match status" value="1"/>
</dbReference>
<comment type="cofactor">
    <cofactor evidence="1 3">
        <name>a divalent metal cation</name>
        <dbReference type="ChEBI" id="CHEBI:60240"/>
    </cofactor>
</comment>
<evidence type="ECO:0000256" key="3">
    <source>
        <dbReference type="HAMAP-Rule" id="MF_00528"/>
    </source>
</evidence>
<dbReference type="RefSeq" id="WP_264988192.1">
    <property type="nucleotide sequence ID" value="NZ_BRZA01000002.1"/>
</dbReference>
<comment type="catalytic activity">
    <reaction evidence="3">
        <text>UTP + H2O = UMP + diphosphate + H(+)</text>
        <dbReference type="Rhea" id="RHEA:29395"/>
        <dbReference type="ChEBI" id="CHEBI:15377"/>
        <dbReference type="ChEBI" id="CHEBI:15378"/>
        <dbReference type="ChEBI" id="CHEBI:33019"/>
        <dbReference type="ChEBI" id="CHEBI:46398"/>
        <dbReference type="ChEBI" id="CHEBI:57865"/>
        <dbReference type="EC" id="3.6.1.9"/>
    </reaction>
</comment>
<dbReference type="Pfam" id="PF02545">
    <property type="entry name" value="Maf"/>
    <property type="match status" value="1"/>
</dbReference>
<keyword evidence="5" id="KW-1185">Reference proteome</keyword>
<dbReference type="CDD" id="cd00555">
    <property type="entry name" value="Maf"/>
    <property type="match status" value="1"/>
</dbReference>
<comment type="similarity">
    <text evidence="3">Belongs to the Maf family. YhdE subfamily.</text>
</comment>